<name>A0A834X566_9FABA</name>
<gene>
    <name evidence="2" type="ORF">G2W53_006245</name>
</gene>
<feature type="compositionally biased region" description="Polar residues" evidence="1">
    <location>
        <begin position="1"/>
        <end position="13"/>
    </location>
</feature>
<organism evidence="2 3">
    <name type="scientific">Senna tora</name>
    <dbReference type="NCBI Taxonomy" id="362788"/>
    <lineage>
        <taxon>Eukaryota</taxon>
        <taxon>Viridiplantae</taxon>
        <taxon>Streptophyta</taxon>
        <taxon>Embryophyta</taxon>
        <taxon>Tracheophyta</taxon>
        <taxon>Spermatophyta</taxon>
        <taxon>Magnoliopsida</taxon>
        <taxon>eudicotyledons</taxon>
        <taxon>Gunneridae</taxon>
        <taxon>Pentapetalae</taxon>
        <taxon>rosids</taxon>
        <taxon>fabids</taxon>
        <taxon>Fabales</taxon>
        <taxon>Fabaceae</taxon>
        <taxon>Caesalpinioideae</taxon>
        <taxon>Cassia clade</taxon>
        <taxon>Senna</taxon>
    </lineage>
</organism>
<evidence type="ECO:0000313" key="2">
    <source>
        <dbReference type="EMBL" id="KAF7837763.1"/>
    </source>
</evidence>
<evidence type="ECO:0000256" key="1">
    <source>
        <dbReference type="SAM" id="MobiDB-lite"/>
    </source>
</evidence>
<dbReference type="AlphaFoldDB" id="A0A834X566"/>
<evidence type="ECO:0000313" key="3">
    <source>
        <dbReference type="Proteomes" id="UP000634136"/>
    </source>
</evidence>
<comment type="caution">
    <text evidence="2">The sequence shown here is derived from an EMBL/GenBank/DDBJ whole genome shotgun (WGS) entry which is preliminary data.</text>
</comment>
<accession>A0A834X566</accession>
<dbReference type="EMBL" id="JAAIUW010000003">
    <property type="protein sequence ID" value="KAF7837763.1"/>
    <property type="molecule type" value="Genomic_DNA"/>
</dbReference>
<sequence>MTEISDLNPNRQFGPSRVHHETLDSASSN</sequence>
<protein>
    <submittedName>
        <fullName evidence="2">Uncharacterized protein</fullName>
    </submittedName>
</protein>
<reference evidence="2" key="1">
    <citation type="submission" date="2020-09" db="EMBL/GenBank/DDBJ databases">
        <title>Genome-Enabled Discovery of Anthraquinone Biosynthesis in Senna tora.</title>
        <authorList>
            <person name="Kang S.-H."/>
            <person name="Pandey R.P."/>
            <person name="Lee C.-M."/>
            <person name="Sim J.-S."/>
            <person name="Jeong J.-T."/>
            <person name="Choi B.-S."/>
            <person name="Jung M."/>
            <person name="Ginzburg D."/>
            <person name="Zhao K."/>
            <person name="Won S.Y."/>
            <person name="Oh T.-J."/>
            <person name="Yu Y."/>
            <person name="Kim N.-H."/>
            <person name="Lee O.R."/>
            <person name="Lee T.-H."/>
            <person name="Bashyal P."/>
            <person name="Kim T.-S."/>
            <person name="Lee W.-H."/>
            <person name="Kawkins C."/>
            <person name="Kim C.-K."/>
            <person name="Kim J.S."/>
            <person name="Ahn B.O."/>
            <person name="Rhee S.Y."/>
            <person name="Sohng J.K."/>
        </authorList>
    </citation>
    <scope>NUCLEOTIDE SEQUENCE</scope>
    <source>
        <tissue evidence="2">Leaf</tissue>
    </source>
</reference>
<feature type="region of interest" description="Disordered" evidence="1">
    <location>
        <begin position="1"/>
        <end position="29"/>
    </location>
</feature>
<proteinExistence type="predicted"/>
<dbReference type="Proteomes" id="UP000634136">
    <property type="component" value="Unassembled WGS sequence"/>
</dbReference>
<keyword evidence="3" id="KW-1185">Reference proteome</keyword>